<evidence type="ECO:0000313" key="8">
    <source>
        <dbReference type="Proteomes" id="UP000218968"/>
    </source>
</evidence>
<evidence type="ECO:0000256" key="5">
    <source>
        <dbReference type="ARBA" id="ARBA00023235"/>
    </source>
</evidence>
<dbReference type="InterPro" id="IPR029033">
    <property type="entry name" value="His_PPase_superfam"/>
</dbReference>
<dbReference type="GO" id="GO:0004619">
    <property type="term" value="F:phosphoglycerate mutase activity"/>
    <property type="evidence" value="ECO:0007669"/>
    <property type="project" value="UniProtKB-EC"/>
</dbReference>
<dbReference type="GO" id="GO:0006094">
    <property type="term" value="P:gluconeogenesis"/>
    <property type="evidence" value="ECO:0007669"/>
    <property type="project" value="UniProtKB-KW"/>
</dbReference>
<keyword evidence="5" id="KW-0413">Isomerase</keyword>
<evidence type="ECO:0000256" key="3">
    <source>
        <dbReference type="ARBA" id="ARBA00022432"/>
    </source>
</evidence>
<comment type="similarity">
    <text evidence="1">Belongs to the phosphoglycerate mutase family. BPG-dependent PGAM subfamily.</text>
</comment>
<dbReference type="InterPro" id="IPR005952">
    <property type="entry name" value="Phosphogly_mut1"/>
</dbReference>
<dbReference type="OrthoDB" id="5449373at2"/>
<dbReference type="InterPro" id="IPR001345">
    <property type="entry name" value="PG/BPGM_mutase_AS"/>
</dbReference>
<keyword evidence="8" id="KW-1185">Reference proteome</keyword>
<dbReference type="CDD" id="cd07067">
    <property type="entry name" value="HP_PGM_like"/>
    <property type="match status" value="1"/>
</dbReference>
<evidence type="ECO:0000256" key="2">
    <source>
        <dbReference type="ARBA" id="ARBA00012028"/>
    </source>
</evidence>
<keyword evidence="4" id="KW-0324">Glycolysis</keyword>
<keyword evidence="3" id="KW-0312">Gluconeogenesis</keyword>
<dbReference type="InterPro" id="IPR013078">
    <property type="entry name" value="His_Pase_superF_clade-1"/>
</dbReference>
<dbReference type="AlphaFoldDB" id="A0A290XFR0"/>
<evidence type="ECO:0000313" key="7">
    <source>
        <dbReference type="EMBL" id="ATD67903.1"/>
    </source>
</evidence>
<feature type="binding site" evidence="6">
    <location>
        <position position="83"/>
    </location>
    <ligand>
        <name>substrate</name>
    </ligand>
</feature>
<dbReference type="Pfam" id="PF00300">
    <property type="entry name" value="His_Phos_1"/>
    <property type="match status" value="1"/>
</dbReference>
<sequence length="255" mass="28380">MARLRHTDWPDQLWIVRHGQSAGNVARDAAELAQTHLIDIDTRDADTPLSELGHLQSRALAAWFADLPPGRRPNVIMTSTFVRAQQTVHPVADALGIDRSDILVDERLREKEFGVLDRYTVAGILATFPALAAQRAAVGKFYFRPPGGESWCDVILRLRSVTEVLRRDHVGDRVLIVAHQVIVNCFRYLLECMDEARILEIDRNADVPNCSITEYALDREDPEGRFTLRTANLALPLEEAGAPVTTASDTPAGPR</sequence>
<accession>A0A290XFR0</accession>
<evidence type="ECO:0000256" key="4">
    <source>
        <dbReference type="ARBA" id="ARBA00023152"/>
    </source>
</evidence>
<evidence type="ECO:0000256" key="6">
    <source>
        <dbReference type="PIRSR" id="PIRSR613078-2"/>
    </source>
</evidence>
<gene>
    <name evidence="7" type="ORF">CNR27_11065</name>
</gene>
<organism evidence="7 8">
    <name type="scientific">Luteimonas chenhongjianii</name>
    <dbReference type="NCBI Taxonomy" id="2006110"/>
    <lineage>
        <taxon>Bacteria</taxon>
        <taxon>Pseudomonadati</taxon>
        <taxon>Pseudomonadota</taxon>
        <taxon>Gammaproteobacteria</taxon>
        <taxon>Lysobacterales</taxon>
        <taxon>Lysobacteraceae</taxon>
        <taxon>Luteimonas</taxon>
    </lineage>
</organism>
<dbReference type="EMBL" id="CP023406">
    <property type="protein sequence ID" value="ATD67903.1"/>
    <property type="molecule type" value="Genomic_DNA"/>
</dbReference>
<dbReference type="Proteomes" id="UP000218968">
    <property type="component" value="Chromosome"/>
</dbReference>
<dbReference type="Gene3D" id="3.40.50.1240">
    <property type="entry name" value="Phosphoglycerate mutase-like"/>
    <property type="match status" value="1"/>
</dbReference>
<dbReference type="RefSeq" id="WP_096298769.1">
    <property type="nucleotide sequence ID" value="NZ_CP023406.1"/>
</dbReference>
<name>A0A290XFR0_9GAMM</name>
<dbReference type="GO" id="GO:0006096">
    <property type="term" value="P:glycolytic process"/>
    <property type="evidence" value="ECO:0007669"/>
    <property type="project" value="UniProtKB-KW"/>
</dbReference>
<protein>
    <recommendedName>
        <fullName evidence="2">phosphoglycerate mutase (2,3-diphosphoglycerate-dependent)</fullName>
        <ecNumber evidence="2">5.4.2.11</ecNumber>
    </recommendedName>
</protein>
<dbReference type="SUPFAM" id="SSF53254">
    <property type="entry name" value="Phosphoglycerate mutase-like"/>
    <property type="match status" value="1"/>
</dbReference>
<dbReference type="KEGG" id="lum:CNR27_11065"/>
<dbReference type="PANTHER" id="PTHR11931">
    <property type="entry name" value="PHOSPHOGLYCERATE MUTASE"/>
    <property type="match status" value="1"/>
</dbReference>
<proteinExistence type="inferred from homology"/>
<reference evidence="8" key="1">
    <citation type="submission" date="2017-09" db="EMBL/GenBank/DDBJ databases">
        <title>Luteimonas liuhanmingii sp.nov., isolated from the intestinal contents of Tibetan Plateau Pika in Yushu, Qinghai Province, China.</title>
        <authorList>
            <person name="Gui Z."/>
        </authorList>
    </citation>
    <scope>NUCLEOTIDE SEQUENCE [LARGE SCALE GENOMIC DNA]</scope>
    <source>
        <strain evidence="8">100111</strain>
    </source>
</reference>
<dbReference type="PROSITE" id="PS00175">
    <property type="entry name" value="PG_MUTASE"/>
    <property type="match status" value="1"/>
</dbReference>
<dbReference type="SMART" id="SM00855">
    <property type="entry name" value="PGAM"/>
    <property type="match status" value="1"/>
</dbReference>
<dbReference type="EC" id="5.4.2.11" evidence="2"/>
<evidence type="ECO:0000256" key="1">
    <source>
        <dbReference type="ARBA" id="ARBA00006717"/>
    </source>
</evidence>